<feature type="domain" description="DNA-binding protein Rv2175c wHTH" evidence="2">
    <location>
        <begin position="4"/>
        <end position="47"/>
    </location>
</feature>
<sequence length="109" mass="12163">MTMDWLTLPDVAEQLRVPVTKVRQMVNERMVLARRQDGVLRIPAEFIQGGAVVKGLPGLLTVLADAGFTDDEAMDWIFREDPSLPGTPMRALAENRGREVKRRAQAAAY</sequence>
<feature type="domain" description="Rv2175c C-terminal" evidence="1">
    <location>
        <begin position="53"/>
        <end position="108"/>
    </location>
</feature>
<dbReference type="Proteomes" id="UP001201873">
    <property type="component" value="Unassembled WGS sequence"/>
</dbReference>
<evidence type="ECO:0000313" key="4">
    <source>
        <dbReference type="Proteomes" id="UP001201873"/>
    </source>
</evidence>
<organism evidence="3 4">
    <name type="scientific">Frankia umida</name>
    <dbReference type="NCBI Taxonomy" id="573489"/>
    <lineage>
        <taxon>Bacteria</taxon>
        <taxon>Bacillati</taxon>
        <taxon>Actinomycetota</taxon>
        <taxon>Actinomycetes</taxon>
        <taxon>Frankiales</taxon>
        <taxon>Frankiaceae</taxon>
        <taxon>Frankia</taxon>
    </lineage>
</organism>
<reference evidence="3 4" key="1">
    <citation type="submission" date="2022-04" db="EMBL/GenBank/DDBJ databases">
        <title>Genome diversity in the genus Frankia.</title>
        <authorList>
            <person name="Carlos-Shanley C."/>
            <person name="Hahn D."/>
        </authorList>
    </citation>
    <scope>NUCLEOTIDE SEQUENCE [LARGE SCALE GENOMIC DNA]</scope>
    <source>
        <strain evidence="3 4">Ag45/Mut15</strain>
    </source>
</reference>
<protein>
    <submittedName>
        <fullName evidence="3">Rv2175c family DNA-binding protein</fullName>
    </submittedName>
</protein>
<dbReference type="EMBL" id="JALKFT010000004">
    <property type="protein sequence ID" value="MCK9875417.1"/>
    <property type="molecule type" value="Genomic_DNA"/>
</dbReference>
<proteinExistence type="predicted"/>
<gene>
    <name evidence="3" type="ORF">MXD59_06430</name>
</gene>
<name>A0ABT0JV37_9ACTN</name>
<dbReference type="InterPro" id="IPR041098">
    <property type="entry name" value="Rv2175c_C"/>
</dbReference>
<keyword evidence="4" id="KW-1185">Reference proteome</keyword>
<evidence type="ECO:0000313" key="3">
    <source>
        <dbReference type="EMBL" id="MCK9875417.1"/>
    </source>
</evidence>
<accession>A0ABT0JV37</accession>
<dbReference type="InterPro" id="IPR048576">
    <property type="entry name" value="Rv2175c_wHTH"/>
</dbReference>
<dbReference type="GO" id="GO:0003677">
    <property type="term" value="F:DNA binding"/>
    <property type="evidence" value="ECO:0007669"/>
    <property type="project" value="UniProtKB-KW"/>
</dbReference>
<comment type="caution">
    <text evidence="3">The sequence shown here is derived from an EMBL/GenBank/DDBJ whole genome shotgun (WGS) entry which is preliminary data.</text>
</comment>
<keyword evidence="3" id="KW-0238">DNA-binding</keyword>
<evidence type="ECO:0000259" key="2">
    <source>
        <dbReference type="Pfam" id="PF21531"/>
    </source>
</evidence>
<dbReference type="Pfam" id="PF21531">
    <property type="entry name" value="Rv2175c_wHTH"/>
    <property type="match status" value="1"/>
</dbReference>
<evidence type="ECO:0000259" key="1">
    <source>
        <dbReference type="Pfam" id="PF18367"/>
    </source>
</evidence>
<dbReference type="Pfam" id="PF18367">
    <property type="entry name" value="Rv2175c_C"/>
    <property type="match status" value="1"/>
</dbReference>